<keyword evidence="21" id="KW-1185">Reference proteome</keyword>
<evidence type="ECO:0000256" key="5">
    <source>
        <dbReference type="ARBA" id="ARBA00015582"/>
    </source>
</evidence>
<dbReference type="Pfam" id="PF00026">
    <property type="entry name" value="Asp"/>
    <property type="match status" value="1"/>
</dbReference>
<dbReference type="InterPro" id="IPR001461">
    <property type="entry name" value="Aspartic_peptidase_A1"/>
</dbReference>
<dbReference type="GO" id="GO:0004190">
    <property type="term" value="F:aspartic-type endopeptidase activity"/>
    <property type="evidence" value="ECO:0007669"/>
    <property type="project" value="UniProtKB-KW"/>
</dbReference>
<evidence type="ECO:0000256" key="13">
    <source>
        <dbReference type="PIRSR" id="PIRSR601461-1"/>
    </source>
</evidence>
<reference evidence="20" key="1">
    <citation type="thesis" date="2020" institute="ProQuest LLC" country="789 East Eisenhower Parkway, Ann Arbor, MI, USA">
        <title>Comparative Genomics and Chromosome Evolution.</title>
        <authorList>
            <person name="Mudd A.B."/>
        </authorList>
    </citation>
    <scope>NUCLEOTIDE SEQUENCE</scope>
    <source>
        <strain evidence="20">Female2</strain>
        <tissue evidence="20">Blood</tissue>
    </source>
</reference>
<evidence type="ECO:0000313" key="21">
    <source>
        <dbReference type="Proteomes" id="UP000812440"/>
    </source>
</evidence>
<keyword evidence="8 17" id="KW-0378">Hydrolase</keyword>
<accession>A0A8T2IFV7</accession>
<keyword evidence="11" id="KW-0325">Glycoprotein</keyword>
<protein>
    <recommendedName>
        <fullName evidence="5">Cathepsin D</fullName>
        <ecNumber evidence="4">3.4.23.5</ecNumber>
    </recommendedName>
</protein>
<keyword evidence="7 17" id="KW-0064">Aspartyl protease</keyword>
<dbReference type="FunFam" id="2.40.70.10:FF:000047">
    <property type="entry name" value="Cathepsin D preproprotein"/>
    <property type="match status" value="1"/>
</dbReference>
<dbReference type="SUPFAM" id="SSF50630">
    <property type="entry name" value="Acid proteases"/>
    <property type="match status" value="1"/>
</dbReference>
<dbReference type="InterPro" id="IPR012848">
    <property type="entry name" value="Aspartic_peptidase_N"/>
</dbReference>
<evidence type="ECO:0000256" key="2">
    <source>
        <dbReference type="ARBA" id="ARBA00004371"/>
    </source>
</evidence>
<dbReference type="AlphaFoldDB" id="A0A8T2IFV7"/>
<dbReference type="PROSITE" id="PS00141">
    <property type="entry name" value="ASP_PROTEASE"/>
    <property type="match status" value="2"/>
</dbReference>
<evidence type="ECO:0000256" key="7">
    <source>
        <dbReference type="ARBA" id="ARBA00022750"/>
    </source>
</evidence>
<evidence type="ECO:0000313" key="20">
    <source>
        <dbReference type="EMBL" id="KAG8430567.1"/>
    </source>
</evidence>
<dbReference type="PANTHER" id="PTHR47966:SF85">
    <property type="entry name" value="CATHEPSIN D (LYSOSOMAL ASPARTYL PROTEASE)"/>
    <property type="match status" value="1"/>
</dbReference>
<dbReference type="EMBL" id="JAACNH010000834">
    <property type="protein sequence ID" value="KAG8430567.1"/>
    <property type="molecule type" value="Genomic_DNA"/>
</dbReference>
<comment type="similarity">
    <text evidence="3 17">Belongs to the peptidase A1 family.</text>
</comment>
<keyword evidence="12" id="KW-0458">Lysosome</keyword>
<evidence type="ECO:0000256" key="4">
    <source>
        <dbReference type="ARBA" id="ARBA00011930"/>
    </source>
</evidence>
<evidence type="ECO:0000256" key="11">
    <source>
        <dbReference type="ARBA" id="ARBA00023180"/>
    </source>
</evidence>
<evidence type="ECO:0000256" key="8">
    <source>
        <dbReference type="ARBA" id="ARBA00022801"/>
    </source>
</evidence>
<proteinExistence type="inferred from homology"/>
<dbReference type="GO" id="GO:0005764">
    <property type="term" value="C:lysosome"/>
    <property type="evidence" value="ECO:0007669"/>
    <property type="project" value="UniProtKB-SubCell"/>
</dbReference>
<feature type="glycosylation site" description="N-linked (GlcNAc...) asparagine" evidence="16">
    <location>
        <position position="134"/>
    </location>
</feature>
<evidence type="ECO:0000256" key="18">
    <source>
        <dbReference type="SAM" id="SignalP"/>
    </source>
</evidence>
<feature type="disulfide bond" evidence="14">
    <location>
        <begin position="110"/>
        <end position="117"/>
    </location>
</feature>
<evidence type="ECO:0000256" key="1">
    <source>
        <dbReference type="ARBA" id="ARBA00000585"/>
    </source>
</evidence>
<dbReference type="Proteomes" id="UP000812440">
    <property type="component" value="Unassembled WGS sequence"/>
</dbReference>
<dbReference type="Gene3D" id="2.40.70.10">
    <property type="entry name" value="Acid Proteases"/>
    <property type="match status" value="2"/>
</dbReference>
<feature type="chain" id="PRO_5035802134" description="Cathepsin D" evidence="18">
    <location>
        <begin position="22"/>
        <end position="399"/>
    </location>
</feature>
<evidence type="ECO:0000256" key="14">
    <source>
        <dbReference type="PIRSR" id="PIRSR601461-2"/>
    </source>
</evidence>
<feature type="active site" evidence="13">
    <location>
        <position position="97"/>
    </location>
</feature>
<feature type="disulfide bond" evidence="14">
    <location>
        <begin position="275"/>
        <end position="279"/>
    </location>
</feature>
<comment type="subcellular location">
    <subcellularLocation>
        <location evidence="2">Lysosome</location>
    </subcellularLocation>
</comment>
<dbReference type="PANTHER" id="PTHR47966">
    <property type="entry name" value="BETA-SITE APP-CLEAVING ENZYME, ISOFORM A-RELATED"/>
    <property type="match status" value="1"/>
</dbReference>
<feature type="active site" evidence="13">
    <location>
        <position position="284"/>
    </location>
</feature>
<gene>
    <name evidence="20" type="ORF">GDO86_020371</name>
</gene>
<evidence type="ECO:0000256" key="3">
    <source>
        <dbReference type="ARBA" id="ARBA00007447"/>
    </source>
</evidence>
<keyword evidence="9" id="KW-0865">Zymogen</keyword>
<evidence type="ECO:0000256" key="17">
    <source>
        <dbReference type="RuleBase" id="RU000454"/>
    </source>
</evidence>
<dbReference type="PROSITE" id="PS51767">
    <property type="entry name" value="PEPTIDASE_A1"/>
    <property type="match status" value="1"/>
</dbReference>
<dbReference type="InterPro" id="IPR033121">
    <property type="entry name" value="PEPTIDASE_A1"/>
</dbReference>
<dbReference type="InterPro" id="IPR001969">
    <property type="entry name" value="Aspartic_peptidase_AS"/>
</dbReference>
<sequence>MGSLTLWALLALSVSFHPGSAVIRIPLKKFPSVRRTLSEADKDALKITGNGAASKYVSAFPQSGNPTPETLLNYLDAQYYGEISIGTPPQPFTVVFDTGSSNLWVPSIHCSFLDIACWFHHKYDCSKSSTYVKNGTEFAIQYGSGSLSGYLSRDTVTIGTLAVTGQLFAEAIKQPGIVFVAAKFDGILGMGYPRISVDGVPPVFDDIMEQKLVENNIFSFYLNRNPETQPGGELLLGGTDSEYYTGDFNYLNVTRKAYWQVHMDQMSVGDQLTLCKGGCEIIVDTGTSLITGPVEEVTALQKAIGAIPLIRGEYMVLCESIPSLPVITFTLGGQQYTLTGEQYVLKISQAGHTVCLSGFLGLDIPPPAGPLWILGDVFIGQYYTVFDRANDRVGFAKAK</sequence>
<dbReference type="InterPro" id="IPR033144">
    <property type="entry name" value="Cathepsin_D"/>
</dbReference>
<comment type="catalytic activity">
    <reaction evidence="1">
        <text>Specificity similar to, but narrower than, that of pepsin A. Does not cleave the 4-Gln-|-His-5 bond in B chain of insulin.</text>
        <dbReference type="EC" id="3.4.23.5"/>
    </reaction>
</comment>
<evidence type="ECO:0000256" key="9">
    <source>
        <dbReference type="ARBA" id="ARBA00023145"/>
    </source>
</evidence>
<organism evidence="20 21">
    <name type="scientific">Hymenochirus boettgeri</name>
    <name type="common">Congo dwarf clawed frog</name>
    <dbReference type="NCBI Taxonomy" id="247094"/>
    <lineage>
        <taxon>Eukaryota</taxon>
        <taxon>Metazoa</taxon>
        <taxon>Chordata</taxon>
        <taxon>Craniata</taxon>
        <taxon>Vertebrata</taxon>
        <taxon>Euteleostomi</taxon>
        <taxon>Amphibia</taxon>
        <taxon>Batrachia</taxon>
        <taxon>Anura</taxon>
        <taxon>Pipoidea</taxon>
        <taxon>Pipidae</taxon>
        <taxon>Pipinae</taxon>
        <taxon>Hymenochirus</taxon>
    </lineage>
</organism>
<dbReference type="Pfam" id="PF07966">
    <property type="entry name" value="A1_Propeptide"/>
    <property type="match status" value="1"/>
</dbReference>
<dbReference type="CDD" id="cd05490">
    <property type="entry name" value="Cathepsin_D2"/>
    <property type="match status" value="1"/>
</dbReference>
<keyword evidence="10 14" id="KW-1015">Disulfide bond</keyword>
<dbReference type="InterPro" id="IPR021109">
    <property type="entry name" value="Peptidase_aspartic_dom_sf"/>
</dbReference>
<name>A0A8T2IFV7_9PIPI</name>
<dbReference type="EC" id="3.4.23.5" evidence="4"/>
<feature type="disulfide bond" evidence="15">
    <location>
        <begin position="318"/>
        <end position="355"/>
    </location>
</feature>
<feature type="glycosylation site" description="N-linked (GlcNAc...) asparagine" evidence="16">
    <location>
        <position position="252"/>
    </location>
</feature>
<keyword evidence="18" id="KW-0732">Signal</keyword>
<evidence type="ECO:0000259" key="19">
    <source>
        <dbReference type="PROSITE" id="PS51767"/>
    </source>
</evidence>
<dbReference type="FunFam" id="2.40.70.10:FF:000039">
    <property type="entry name" value="Cathepsin D preproprotein"/>
    <property type="match status" value="1"/>
</dbReference>
<evidence type="ECO:0000256" key="12">
    <source>
        <dbReference type="ARBA" id="ARBA00023228"/>
    </source>
</evidence>
<evidence type="ECO:0000256" key="16">
    <source>
        <dbReference type="PIRSR" id="PIRSR633144-3"/>
    </source>
</evidence>
<feature type="signal peptide" evidence="18">
    <location>
        <begin position="1"/>
        <end position="21"/>
    </location>
</feature>
<dbReference type="PRINTS" id="PR00792">
    <property type="entry name" value="PEPSIN"/>
</dbReference>
<keyword evidence="6 17" id="KW-0645">Protease</keyword>
<evidence type="ECO:0000256" key="15">
    <source>
        <dbReference type="PIRSR" id="PIRSR633144-2"/>
    </source>
</evidence>
<comment type="caution">
    <text evidence="20">The sequence shown here is derived from an EMBL/GenBank/DDBJ whole genome shotgun (WGS) entry which is preliminary data.</text>
</comment>
<feature type="domain" description="Peptidase A1" evidence="19">
    <location>
        <begin position="79"/>
        <end position="396"/>
    </location>
</feature>
<evidence type="ECO:0000256" key="6">
    <source>
        <dbReference type="ARBA" id="ARBA00022670"/>
    </source>
</evidence>
<dbReference type="OrthoDB" id="771136at2759"/>
<dbReference type="GO" id="GO:0006508">
    <property type="term" value="P:proteolysis"/>
    <property type="evidence" value="ECO:0007669"/>
    <property type="project" value="UniProtKB-KW"/>
</dbReference>
<evidence type="ECO:0000256" key="10">
    <source>
        <dbReference type="ARBA" id="ARBA00023157"/>
    </source>
</evidence>